<dbReference type="Pfam" id="PF01575">
    <property type="entry name" value="MaoC_dehydratas"/>
    <property type="match status" value="1"/>
</dbReference>
<evidence type="ECO:0000313" key="3">
    <source>
        <dbReference type="EMBL" id="SDG81669.1"/>
    </source>
</evidence>
<dbReference type="SUPFAM" id="SSF54637">
    <property type="entry name" value="Thioesterase/thiol ester dehydrase-isomerase"/>
    <property type="match status" value="1"/>
</dbReference>
<feature type="domain" description="MaoC-like" evidence="2">
    <location>
        <begin position="14"/>
        <end position="117"/>
    </location>
</feature>
<accession>A0A1G7XBT0</accession>
<proteinExistence type="inferred from homology"/>
<dbReference type="PANTHER" id="PTHR43664:SF1">
    <property type="entry name" value="BETA-METHYLMALYL-COA DEHYDRATASE"/>
    <property type="match status" value="1"/>
</dbReference>
<evidence type="ECO:0000259" key="2">
    <source>
        <dbReference type="Pfam" id="PF01575"/>
    </source>
</evidence>
<dbReference type="InterPro" id="IPR052342">
    <property type="entry name" value="MCH/BMMD"/>
</dbReference>
<dbReference type="InterPro" id="IPR029069">
    <property type="entry name" value="HotDog_dom_sf"/>
</dbReference>
<gene>
    <name evidence="3" type="ORF">SAMN04489810_1372</name>
</gene>
<dbReference type="RefSeq" id="WP_157681787.1">
    <property type="nucleotide sequence ID" value="NZ_LT629692.1"/>
</dbReference>
<dbReference type="AlphaFoldDB" id="A0A1G7XBT0"/>
<evidence type="ECO:0000256" key="1">
    <source>
        <dbReference type="ARBA" id="ARBA00005254"/>
    </source>
</evidence>
<organism evidence="3 4">
    <name type="scientific">Microbacterium pygmaeum</name>
    <dbReference type="NCBI Taxonomy" id="370764"/>
    <lineage>
        <taxon>Bacteria</taxon>
        <taxon>Bacillati</taxon>
        <taxon>Actinomycetota</taxon>
        <taxon>Actinomycetes</taxon>
        <taxon>Micrococcales</taxon>
        <taxon>Microbacteriaceae</taxon>
        <taxon>Microbacterium</taxon>
    </lineage>
</organism>
<dbReference type="STRING" id="370764.SAMN04489810_1372"/>
<evidence type="ECO:0000313" key="4">
    <source>
        <dbReference type="Proteomes" id="UP000199009"/>
    </source>
</evidence>
<dbReference type="PANTHER" id="PTHR43664">
    <property type="entry name" value="MONOAMINE OXIDASE-RELATED"/>
    <property type="match status" value="1"/>
</dbReference>
<dbReference type="InterPro" id="IPR002539">
    <property type="entry name" value="MaoC-like_dom"/>
</dbReference>
<protein>
    <submittedName>
        <fullName evidence="3">Acyl dehydratase</fullName>
    </submittedName>
</protein>
<sequence length="158" mass="17419">MTSQGLLFEDYFDGQSIETPHRTVTDYEISSFVTLCGFLTPTFIDLEYVSRPEHYSGRIAPGLLTLSLAEGLVLASGVTRGTGLALLELTPKWLSPVYSGDTIFTEINFVSKRMTSRGDRGVVVTDNVVRMTKGDVAATYRSTRMIKSSQFQSSVESE</sequence>
<keyword evidence="4" id="KW-1185">Reference proteome</keyword>
<dbReference type="EMBL" id="LT629692">
    <property type="protein sequence ID" value="SDG81669.1"/>
    <property type="molecule type" value="Genomic_DNA"/>
</dbReference>
<dbReference type="OrthoDB" id="9796589at2"/>
<dbReference type="Proteomes" id="UP000199009">
    <property type="component" value="Chromosome I"/>
</dbReference>
<reference evidence="3 4" key="1">
    <citation type="submission" date="2016-10" db="EMBL/GenBank/DDBJ databases">
        <authorList>
            <person name="de Groot N.N."/>
        </authorList>
    </citation>
    <scope>NUCLEOTIDE SEQUENCE [LARGE SCALE GENOMIC DNA]</scope>
    <source>
        <strain evidence="3 4">DSM 23142</strain>
    </source>
</reference>
<comment type="similarity">
    <text evidence="1">Belongs to the enoyl-CoA hydratase/isomerase family.</text>
</comment>
<dbReference type="Gene3D" id="3.10.129.10">
    <property type="entry name" value="Hotdog Thioesterase"/>
    <property type="match status" value="1"/>
</dbReference>
<name>A0A1G7XBT0_9MICO</name>